<feature type="transmembrane region" description="Helical" evidence="15">
    <location>
        <begin position="856"/>
        <end position="875"/>
    </location>
</feature>
<dbReference type="PANTHER" id="PTHR13815">
    <property type="entry name" value="GOLGIN-84"/>
    <property type="match status" value="1"/>
</dbReference>
<keyword evidence="8" id="KW-0342">GTP-binding</keyword>
<dbReference type="SMART" id="SM00174">
    <property type="entry name" value="RHO"/>
    <property type="match status" value="1"/>
</dbReference>
<evidence type="ECO:0000256" key="6">
    <source>
        <dbReference type="ARBA" id="ARBA00023034"/>
    </source>
</evidence>
<evidence type="ECO:0000256" key="13">
    <source>
        <dbReference type="SAM" id="Coils"/>
    </source>
</evidence>
<keyword evidence="9 15" id="KW-0472">Membrane</keyword>
<dbReference type="CDD" id="cd01868">
    <property type="entry name" value="Rab11_like"/>
    <property type="match status" value="1"/>
</dbReference>
<dbReference type="GO" id="GO:0007030">
    <property type="term" value="P:Golgi organization"/>
    <property type="evidence" value="ECO:0007669"/>
    <property type="project" value="InterPro"/>
</dbReference>
<feature type="compositionally biased region" description="Polar residues" evidence="14">
    <location>
        <begin position="381"/>
        <end position="403"/>
    </location>
</feature>
<evidence type="ECO:0000313" key="17">
    <source>
        <dbReference type="Proteomes" id="UP000682877"/>
    </source>
</evidence>
<evidence type="ECO:0000256" key="8">
    <source>
        <dbReference type="ARBA" id="ARBA00023134"/>
    </source>
</evidence>
<feature type="coiled-coil region" evidence="13">
    <location>
        <begin position="729"/>
        <end position="798"/>
    </location>
</feature>
<feature type="compositionally biased region" description="Basic and acidic residues" evidence="14">
    <location>
        <begin position="444"/>
        <end position="453"/>
    </location>
</feature>
<name>A0A8S1ZKB5_ARAAE</name>
<dbReference type="GO" id="GO:0000301">
    <property type="term" value="P:retrograde transport, vesicle recycling within Golgi"/>
    <property type="evidence" value="ECO:0007669"/>
    <property type="project" value="TreeGrafter"/>
</dbReference>
<dbReference type="InterPro" id="IPR027417">
    <property type="entry name" value="P-loop_NTPase"/>
</dbReference>
<evidence type="ECO:0000256" key="2">
    <source>
        <dbReference type="ARBA" id="ARBA00006270"/>
    </source>
</evidence>
<keyword evidence="4" id="KW-0547">Nucleotide-binding</keyword>
<evidence type="ECO:0000256" key="7">
    <source>
        <dbReference type="ARBA" id="ARBA00023054"/>
    </source>
</evidence>
<dbReference type="Pfam" id="PF09787">
    <property type="entry name" value="Golgin_A5"/>
    <property type="match status" value="1"/>
</dbReference>
<dbReference type="PRINTS" id="PR00449">
    <property type="entry name" value="RASTRNSFRMNG"/>
</dbReference>
<dbReference type="InterPro" id="IPR005225">
    <property type="entry name" value="Small_GTP-bd"/>
</dbReference>
<comment type="subcellular location">
    <subcellularLocation>
        <location evidence="12">Endomembrane system</location>
        <topology evidence="12">Lipid-anchor</topology>
    </subcellularLocation>
    <subcellularLocation>
        <location evidence="1">Golgi apparatus membrane</location>
    </subcellularLocation>
</comment>
<evidence type="ECO:0000256" key="11">
    <source>
        <dbReference type="ARBA" id="ARBA00023289"/>
    </source>
</evidence>
<dbReference type="GO" id="GO:0003924">
    <property type="term" value="F:GTPase activity"/>
    <property type="evidence" value="ECO:0007669"/>
    <property type="project" value="InterPro"/>
</dbReference>
<reference evidence="16" key="1">
    <citation type="submission" date="2021-01" db="EMBL/GenBank/DDBJ databases">
        <authorList>
            <person name="Bezrukov I."/>
        </authorList>
    </citation>
    <scope>NUCLEOTIDE SEQUENCE</scope>
</reference>
<sequence>MAEESYDEECDYLFKAVLIGDSAVGKSNLLSRFSRDEFRLDSKPTIGVDFAYRNVRVGDKTIKAQIWDTAGQERFRAITSSYYRGALGALLIYDITRRITFKNIEKWLSELRGFSSPETVVVLVGNKSDLGQSREVEEEEGKTLAESEGLYFLETSALENQNVEEAFLSMIGRIHELLTQKIAVDNRLNGDGNNESNGAVIPAGKEIVNIHEVTATRPLSTSLSNCCYNPVKQNGELDLVEAQSSRNDSSTESCVLVEFVLGTTKFVLIGDYVNCALQLDQQAAESLRKDEKSETYDEVFETSPKSGSSPVSLKDQLRKKTHEGSDSGGGSQRNSTEQKPSYLSSTKKLRKQDQSQERTSSPSQSLTQDKTKLTDSDWTELLSTPNQGNSTSKPRTPGGTSVNRGLKKDGKRHGNLGKNHLVSDGKKSSSGNVVDSRGRLQKKTNKEPSDKEVSSPSDADMESRNAPRDIFVNSTHKESEKDVSGKLPPLDDSRKSANETLPRVTLPSVGKRDGRESRKSSVWGKQVREEVSQSNVSDGLKRKDSSLSSDESESDYESDSSTDSERERQREERRRRRERIFAEKVATKAVAVIKERENMVARLEGEKLSLEKIVEERAKQQAQEAAELQTNMMETLEAADLEKQKHNNTRMEVLTRLAGLEAANAELTRSLAAGQKKLETQIDQVAVLRQQVELKESTLEELKRDTFNIGGSGTTLKQLDTSRGDIFEHQMLEAEISLLTDKIGRLQDKATKLEADIELMRKELEEPTEVEIELKRRLNQLTDHLIQKQSQVEALSSEKATISFRIEAVSRLIEENKGMSATEASSQDLEAGDWELSGSKFKPAFQEKIRSGKKHLGWLVMQLNAIFVSGTVFLRRNPTAKIWAVVYLVCLHLWVLYILLSHSDASSSGELRSGAVISLENFSNSSLQ</sequence>
<dbReference type="NCBIfam" id="TIGR00231">
    <property type="entry name" value="small_GTP"/>
    <property type="match status" value="1"/>
</dbReference>
<evidence type="ECO:0000256" key="15">
    <source>
        <dbReference type="SAM" id="Phobius"/>
    </source>
</evidence>
<evidence type="ECO:0000256" key="9">
    <source>
        <dbReference type="ARBA" id="ARBA00023136"/>
    </source>
</evidence>
<evidence type="ECO:0000256" key="4">
    <source>
        <dbReference type="ARBA" id="ARBA00022741"/>
    </source>
</evidence>
<comment type="similarity">
    <text evidence="2">Belongs to the small GTPase superfamily. Rab family.</text>
</comment>
<feature type="compositionally biased region" description="Basic and acidic residues" evidence="14">
    <location>
        <begin position="475"/>
        <end position="497"/>
    </location>
</feature>
<feature type="compositionally biased region" description="Basic and acidic residues" evidence="14">
    <location>
        <begin position="315"/>
        <end position="325"/>
    </location>
</feature>
<proteinExistence type="inferred from homology"/>
<dbReference type="Proteomes" id="UP000682877">
    <property type="component" value="Chromosome 1"/>
</dbReference>
<keyword evidence="5 15" id="KW-1133">Transmembrane helix</keyword>
<dbReference type="AlphaFoldDB" id="A0A8S1ZKB5"/>
<dbReference type="SMART" id="SM00173">
    <property type="entry name" value="RAS"/>
    <property type="match status" value="1"/>
</dbReference>
<dbReference type="InterPro" id="IPR019177">
    <property type="entry name" value="Golgin_subfamily_A_member_5"/>
</dbReference>
<accession>A0A8S1ZKB5</accession>
<evidence type="ECO:0000313" key="16">
    <source>
        <dbReference type="EMBL" id="CAE5957830.1"/>
    </source>
</evidence>
<dbReference type="PANTHER" id="PTHR13815:SF5">
    <property type="entry name" value="GOLGIN CANDIDATE 2"/>
    <property type="match status" value="1"/>
</dbReference>
<dbReference type="PROSITE" id="PS51419">
    <property type="entry name" value="RAB"/>
    <property type="match status" value="1"/>
</dbReference>
<feature type="compositionally biased region" description="Acidic residues" evidence="14">
    <location>
        <begin position="550"/>
        <end position="562"/>
    </location>
</feature>
<evidence type="ECO:0000256" key="1">
    <source>
        <dbReference type="ARBA" id="ARBA00004394"/>
    </source>
</evidence>
<feature type="compositionally biased region" description="Basic and acidic residues" evidence="14">
    <location>
        <begin position="563"/>
        <end position="572"/>
    </location>
</feature>
<feature type="region of interest" description="Disordered" evidence="14">
    <location>
        <begin position="287"/>
        <end position="575"/>
    </location>
</feature>
<keyword evidence="7 13" id="KW-0175">Coiled coil</keyword>
<keyword evidence="3 15" id="KW-0812">Transmembrane</keyword>
<feature type="compositionally biased region" description="Polar residues" evidence="14">
    <location>
        <begin position="332"/>
        <end position="346"/>
    </location>
</feature>
<dbReference type="SMART" id="SM00176">
    <property type="entry name" value="RAN"/>
    <property type="match status" value="1"/>
</dbReference>
<dbReference type="PROSITE" id="PS51421">
    <property type="entry name" value="RAS"/>
    <property type="match status" value="1"/>
</dbReference>
<dbReference type="Gene3D" id="3.40.50.300">
    <property type="entry name" value="P-loop containing nucleotide triphosphate hydrolases"/>
    <property type="match status" value="1"/>
</dbReference>
<evidence type="ECO:0000256" key="5">
    <source>
        <dbReference type="ARBA" id="ARBA00022989"/>
    </source>
</evidence>
<dbReference type="Pfam" id="PF00071">
    <property type="entry name" value="Ras"/>
    <property type="match status" value="1"/>
</dbReference>
<feature type="transmembrane region" description="Helical" evidence="15">
    <location>
        <begin position="882"/>
        <end position="900"/>
    </location>
</feature>
<dbReference type="GO" id="GO:0000139">
    <property type="term" value="C:Golgi membrane"/>
    <property type="evidence" value="ECO:0007669"/>
    <property type="project" value="UniProtKB-SubCell"/>
</dbReference>
<evidence type="ECO:0000256" key="12">
    <source>
        <dbReference type="ARBA" id="ARBA00037868"/>
    </source>
</evidence>
<feature type="compositionally biased region" description="Polar residues" evidence="14">
    <location>
        <begin position="357"/>
        <end position="368"/>
    </location>
</feature>
<dbReference type="SMART" id="SM00175">
    <property type="entry name" value="RAB"/>
    <property type="match status" value="1"/>
</dbReference>
<organism evidence="16 17">
    <name type="scientific">Arabidopsis arenosa</name>
    <name type="common">Sand rock-cress</name>
    <name type="synonym">Cardaminopsis arenosa</name>
    <dbReference type="NCBI Taxonomy" id="38785"/>
    <lineage>
        <taxon>Eukaryota</taxon>
        <taxon>Viridiplantae</taxon>
        <taxon>Streptophyta</taxon>
        <taxon>Embryophyta</taxon>
        <taxon>Tracheophyta</taxon>
        <taxon>Spermatophyta</taxon>
        <taxon>Magnoliopsida</taxon>
        <taxon>eudicotyledons</taxon>
        <taxon>Gunneridae</taxon>
        <taxon>Pentapetalae</taxon>
        <taxon>rosids</taxon>
        <taxon>malvids</taxon>
        <taxon>Brassicales</taxon>
        <taxon>Brassicaceae</taxon>
        <taxon>Camelineae</taxon>
        <taxon>Arabidopsis</taxon>
    </lineage>
</organism>
<dbReference type="GO" id="GO:0031985">
    <property type="term" value="C:Golgi cisterna"/>
    <property type="evidence" value="ECO:0007669"/>
    <property type="project" value="TreeGrafter"/>
</dbReference>
<dbReference type="FunFam" id="3.40.50.300:FF:000274">
    <property type="entry name" value="ras-related protein RABA5a"/>
    <property type="match status" value="1"/>
</dbReference>
<protein>
    <submittedName>
        <fullName evidence="16">Uncharacterized protein</fullName>
    </submittedName>
</protein>
<feature type="compositionally biased region" description="Basic and acidic residues" evidence="14">
    <location>
        <begin position="510"/>
        <end position="519"/>
    </location>
</feature>
<dbReference type="EMBL" id="LR999451">
    <property type="protein sequence ID" value="CAE5957830.1"/>
    <property type="molecule type" value="Genomic_DNA"/>
</dbReference>
<evidence type="ECO:0000256" key="14">
    <source>
        <dbReference type="SAM" id="MobiDB-lite"/>
    </source>
</evidence>
<dbReference type="GO" id="GO:0005525">
    <property type="term" value="F:GTP binding"/>
    <property type="evidence" value="ECO:0007669"/>
    <property type="project" value="UniProtKB-KW"/>
</dbReference>
<evidence type="ECO:0000256" key="10">
    <source>
        <dbReference type="ARBA" id="ARBA00023288"/>
    </source>
</evidence>
<feature type="coiled-coil region" evidence="13">
    <location>
        <begin position="593"/>
        <end position="705"/>
    </location>
</feature>
<dbReference type="PROSITE" id="PS51420">
    <property type="entry name" value="RHO"/>
    <property type="match status" value="1"/>
</dbReference>
<dbReference type="SUPFAM" id="SSF52540">
    <property type="entry name" value="P-loop containing nucleoside triphosphate hydrolases"/>
    <property type="match status" value="1"/>
</dbReference>
<dbReference type="InterPro" id="IPR001806">
    <property type="entry name" value="Small_GTPase"/>
</dbReference>
<gene>
    <name evidence="16" type="ORF">AARE701A_LOCUS1496</name>
</gene>
<keyword evidence="6" id="KW-0333">Golgi apparatus</keyword>
<keyword evidence="11" id="KW-0636">Prenylation</keyword>
<evidence type="ECO:0000256" key="3">
    <source>
        <dbReference type="ARBA" id="ARBA00022692"/>
    </source>
</evidence>
<keyword evidence="17" id="KW-1185">Reference proteome</keyword>
<keyword evidence="10" id="KW-0449">Lipoprotein</keyword>